<dbReference type="PANTHER" id="PTHR48085:SF5">
    <property type="entry name" value="CADMIUM_ZINC-TRANSPORTING ATPASE HMA4-RELATED"/>
    <property type="match status" value="1"/>
</dbReference>
<dbReference type="GO" id="GO:0015086">
    <property type="term" value="F:cadmium ion transmembrane transporter activity"/>
    <property type="evidence" value="ECO:0007669"/>
    <property type="project" value="TreeGrafter"/>
</dbReference>
<dbReference type="Proteomes" id="UP000198994">
    <property type="component" value="Unassembled WGS sequence"/>
</dbReference>
<evidence type="ECO:0000313" key="18">
    <source>
        <dbReference type="Proteomes" id="UP000198994"/>
    </source>
</evidence>
<dbReference type="PROSITE" id="PS50846">
    <property type="entry name" value="HMA_2"/>
    <property type="match status" value="1"/>
</dbReference>
<accession>A0A1G7AH91</accession>
<dbReference type="InterPro" id="IPR017969">
    <property type="entry name" value="Heavy-metal-associated_CS"/>
</dbReference>
<evidence type="ECO:0000256" key="9">
    <source>
        <dbReference type="ARBA" id="ARBA00022967"/>
    </source>
</evidence>
<keyword evidence="3 14" id="KW-1003">Cell membrane</keyword>
<protein>
    <recommendedName>
        <fullName evidence="12">P-type Zn(2+) transporter</fullName>
        <ecNumber evidence="12">7.2.2.12</ecNumber>
    </recommendedName>
</protein>
<evidence type="ECO:0000256" key="7">
    <source>
        <dbReference type="ARBA" id="ARBA00022741"/>
    </source>
</evidence>
<dbReference type="InterPro" id="IPR023214">
    <property type="entry name" value="HAD_sf"/>
</dbReference>
<feature type="transmembrane region" description="Helical" evidence="14">
    <location>
        <begin position="346"/>
        <end position="366"/>
    </location>
</feature>
<dbReference type="SFLD" id="SFLDS00003">
    <property type="entry name" value="Haloacid_Dehalogenase"/>
    <property type="match status" value="1"/>
</dbReference>
<dbReference type="InterPro" id="IPR036163">
    <property type="entry name" value="HMA_dom_sf"/>
</dbReference>
<dbReference type="InterPro" id="IPR027256">
    <property type="entry name" value="P-typ_ATPase_IB"/>
</dbReference>
<evidence type="ECO:0000256" key="5">
    <source>
        <dbReference type="ARBA" id="ARBA00022692"/>
    </source>
</evidence>
<feature type="domain" description="HMA" evidence="16">
    <location>
        <begin position="7"/>
        <end position="73"/>
    </location>
</feature>
<dbReference type="GO" id="GO:0016887">
    <property type="term" value="F:ATP hydrolysis activity"/>
    <property type="evidence" value="ECO:0007669"/>
    <property type="project" value="InterPro"/>
</dbReference>
<evidence type="ECO:0000256" key="12">
    <source>
        <dbReference type="ARBA" id="ARBA00039097"/>
    </source>
</evidence>
<dbReference type="NCBIfam" id="TIGR01511">
    <property type="entry name" value="ATPase-IB1_Cu"/>
    <property type="match status" value="1"/>
</dbReference>
<evidence type="ECO:0000256" key="15">
    <source>
        <dbReference type="SAM" id="MobiDB-lite"/>
    </source>
</evidence>
<keyword evidence="4" id="KW-0597">Phosphoprotein</keyword>
<dbReference type="PROSITE" id="PS01229">
    <property type="entry name" value="COF_2"/>
    <property type="match status" value="1"/>
</dbReference>
<organism evidence="17 18">
    <name type="scientific">Salipiger thiooxidans</name>
    <dbReference type="NCBI Taxonomy" id="282683"/>
    <lineage>
        <taxon>Bacteria</taxon>
        <taxon>Pseudomonadati</taxon>
        <taxon>Pseudomonadota</taxon>
        <taxon>Alphaproteobacteria</taxon>
        <taxon>Rhodobacterales</taxon>
        <taxon>Roseobacteraceae</taxon>
        <taxon>Salipiger</taxon>
    </lineage>
</organism>
<dbReference type="InterPro" id="IPR008250">
    <property type="entry name" value="ATPase_P-typ_transduc_dom_A_sf"/>
</dbReference>
<sequence length="733" mass="75628">MTTSSTQLHEWRVTGMDCGSCAAKVRGAVEQLPGVAEVDVALMTERLKLRLDEAQTRTSEIETAVRGVGFGIAPRGAPPQREKGAFVLPDGAPPVASDTPEPDVAPDAPAPQRWYQSRKGRMLLGTGALLLLAWAIELSIGGAPAHWAFALATLLGLAPVARTALALARARMPFTIEMLMTIAALGALVIGAAEEAALVVFLFALGEMLEGLAAGKARDGIRALADLVPRTARVVVGARIREMPAAGLSVGQVVQVRPGDRVPADGTVVSGRSGLDESPVTGESVPVLKEPGAEVFAGSINTEAELRVRVSRDAEDNTISRIVRLVEEAESARAPTERFIARFSRWYMPAIVVVAALVAVLPPMVAGGAWETWIYRGLALLLIGCPCALVISVPASIASALSAGARHGLLLKGGAVIEAAARTTLVAFDKTGTLTEGRPQVTALAPLAGSETELLRIAAEVETGASHPLAKAILARAEAEGLEPPAATEASAIPGLGATATVEGRRWTVGAPRLASKTGVLSAEARARAEALEAEGQTVVAVFAPGTLLGLIALRDEPRPDAAPAVAELAAMGVGSVMLTGDNARTAEAIAARIGLGHRAGLLPEDKVTELGKLTRDARVMMIGDGINDAPALATAHVGIAMGSGTDVALETADGALLRNRVTDVAALLRLSRATMANIRQNVAIALGLKGVFLVTTVLGLTGLWIAILADTGATVLVTLNALRLLGFRPGGR</sequence>
<evidence type="ECO:0000256" key="1">
    <source>
        <dbReference type="ARBA" id="ARBA00004651"/>
    </source>
</evidence>
<dbReference type="EMBL" id="FNAV01000001">
    <property type="protein sequence ID" value="SDE14298.1"/>
    <property type="molecule type" value="Genomic_DNA"/>
</dbReference>
<feature type="transmembrane region" description="Helical" evidence="14">
    <location>
        <begin position="122"/>
        <end position="141"/>
    </location>
</feature>
<evidence type="ECO:0000256" key="4">
    <source>
        <dbReference type="ARBA" id="ARBA00022553"/>
    </source>
</evidence>
<dbReference type="PANTHER" id="PTHR48085">
    <property type="entry name" value="CADMIUM/ZINC-TRANSPORTING ATPASE HMA2-RELATED"/>
    <property type="match status" value="1"/>
</dbReference>
<dbReference type="GO" id="GO:0005524">
    <property type="term" value="F:ATP binding"/>
    <property type="evidence" value="ECO:0007669"/>
    <property type="project" value="UniProtKB-UniRule"/>
</dbReference>
<keyword evidence="18" id="KW-1185">Reference proteome</keyword>
<feature type="region of interest" description="Disordered" evidence="15">
    <location>
        <begin position="89"/>
        <end position="110"/>
    </location>
</feature>
<evidence type="ECO:0000256" key="3">
    <source>
        <dbReference type="ARBA" id="ARBA00022475"/>
    </source>
</evidence>
<comment type="subcellular location">
    <subcellularLocation>
        <location evidence="1">Cell membrane</location>
        <topology evidence="1">Multi-pass membrane protein</topology>
    </subcellularLocation>
</comment>
<keyword evidence="7 14" id="KW-0547">Nucleotide-binding</keyword>
<dbReference type="InterPro" id="IPR023298">
    <property type="entry name" value="ATPase_P-typ_TM_dom_sf"/>
</dbReference>
<dbReference type="NCBIfam" id="TIGR01494">
    <property type="entry name" value="ATPase_P-type"/>
    <property type="match status" value="1"/>
</dbReference>
<evidence type="ECO:0000256" key="11">
    <source>
        <dbReference type="ARBA" id="ARBA00023136"/>
    </source>
</evidence>
<evidence type="ECO:0000313" key="17">
    <source>
        <dbReference type="EMBL" id="SDE14298.1"/>
    </source>
</evidence>
<dbReference type="PROSITE" id="PS00154">
    <property type="entry name" value="ATPASE_E1_E2"/>
    <property type="match status" value="1"/>
</dbReference>
<dbReference type="InterPro" id="IPR044492">
    <property type="entry name" value="P_typ_ATPase_HD_dom"/>
</dbReference>
<feature type="transmembrane region" description="Helical" evidence="14">
    <location>
        <begin position="679"/>
        <end position="699"/>
    </location>
</feature>
<dbReference type="AlphaFoldDB" id="A0A1G7AH91"/>
<evidence type="ECO:0000256" key="6">
    <source>
        <dbReference type="ARBA" id="ARBA00022723"/>
    </source>
</evidence>
<proteinExistence type="inferred from homology"/>
<dbReference type="SUPFAM" id="SSF81653">
    <property type="entry name" value="Calcium ATPase, transduction domain A"/>
    <property type="match status" value="1"/>
</dbReference>
<dbReference type="GO" id="GO:0016463">
    <property type="term" value="F:P-type zinc transporter activity"/>
    <property type="evidence" value="ECO:0007669"/>
    <property type="project" value="UniProtKB-EC"/>
</dbReference>
<keyword evidence="6 14" id="KW-0479">Metal-binding</keyword>
<dbReference type="RefSeq" id="WP_089954250.1">
    <property type="nucleotide sequence ID" value="NZ_FNAV01000001.1"/>
</dbReference>
<dbReference type="InterPro" id="IPR023299">
    <property type="entry name" value="ATPase_P-typ_cyto_dom_N"/>
</dbReference>
<dbReference type="GO" id="GO:0005886">
    <property type="term" value="C:plasma membrane"/>
    <property type="evidence" value="ECO:0007669"/>
    <property type="project" value="UniProtKB-SubCell"/>
</dbReference>
<gene>
    <name evidence="17" type="ORF">SAMN04488105_101155</name>
</gene>
<dbReference type="InterPro" id="IPR036412">
    <property type="entry name" value="HAD-like_sf"/>
</dbReference>
<dbReference type="PROSITE" id="PS01047">
    <property type="entry name" value="HMA_1"/>
    <property type="match status" value="1"/>
</dbReference>
<dbReference type="Pfam" id="PF00403">
    <property type="entry name" value="HMA"/>
    <property type="match status" value="1"/>
</dbReference>
<dbReference type="FunFam" id="2.70.150.10:FF:000002">
    <property type="entry name" value="Copper-transporting ATPase 1, putative"/>
    <property type="match status" value="1"/>
</dbReference>
<dbReference type="Gene3D" id="3.40.50.1000">
    <property type="entry name" value="HAD superfamily/HAD-like"/>
    <property type="match status" value="1"/>
</dbReference>
<dbReference type="Gene3D" id="3.40.1110.10">
    <property type="entry name" value="Calcium-transporting ATPase, cytoplasmic domain N"/>
    <property type="match status" value="1"/>
</dbReference>
<evidence type="ECO:0000256" key="14">
    <source>
        <dbReference type="RuleBase" id="RU362081"/>
    </source>
</evidence>
<dbReference type="Gene3D" id="2.70.150.10">
    <property type="entry name" value="Calcium-transporting ATPase, cytoplasmic transduction domain A"/>
    <property type="match status" value="1"/>
</dbReference>
<keyword evidence="8 14" id="KW-0067">ATP-binding</keyword>
<dbReference type="EC" id="7.2.2.12" evidence="12"/>
<keyword evidence="11 14" id="KW-0472">Membrane</keyword>
<dbReference type="InterPro" id="IPR001757">
    <property type="entry name" value="P_typ_ATPase"/>
</dbReference>
<dbReference type="Gene3D" id="3.30.70.100">
    <property type="match status" value="1"/>
</dbReference>
<dbReference type="SFLD" id="SFLDG00002">
    <property type="entry name" value="C1.7:_P-type_atpase_like"/>
    <property type="match status" value="1"/>
</dbReference>
<dbReference type="NCBIfam" id="TIGR01525">
    <property type="entry name" value="ATPase-IB_hvy"/>
    <property type="match status" value="1"/>
</dbReference>
<keyword evidence="10 14" id="KW-1133">Transmembrane helix</keyword>
<dbReference type="InterPro" id="IPR006121">
    <property type="entry name" value="HMA_dom"/>
</dbReference>
<dbReference type="InterPro" id="IPR018303">
    <property type="entry name" value="ATPase_P-typ_P_site"/>
</dbReference>
<comment type="catalytic activity">
    <reaction evidence="13">
        <text>Zn(2+)(in) + ATP + H2O = Zn(2+)(out) + ADP + phosphate + H(+)</text>
        <dbReference type="Rhea" id="RHEA:20621"/>
        <dbReference type="ChEBI" id="CHEBI:15377"/>
        <dbReference type="ChEBI" id="CHEBI:15378"/>
        <dbReference type="ChEBI" id="CHEBI:29105"/>
        <dbReference type="ChEBI" id="CHEBI:30616"/>
        <dbReference type="ChEBI" id="CHEBI:43474"/>
        <dbReference type="ChEBI" id="CHEBI:456216"/>
        <dbReference type="EC" id="7.2.2.12"/>
    </reaction>
</comment>
<dbReference type="Pfam" id="PF00702">
    <property type="entry name" value="Hydrolase"/>
    <property type="match status" value="1"/>
</dbReference>
<dbReference type="Pfam" id="PF00122">
    <property type="entry name" value="E1-E2_ATPase"/>
    <property type="match status" value="1"/>
</dbReference>
<dbReference type="CDD" id="cd00371">
    <property type="entry name" value="HMA"/>
    <property type="match status" value="1"/>
</dbReference>
<reference evidence="18" key="1">
    <citation type="submission" date="2016-10" db="EMBL/GenBank/DDBJ databases">
        <authorList>
            <person name="Varghese N."/>
            <person name="Submissions S."/>
        </authorList>
    </citation>
    <scope>NUCLEOTIDE SEQUENCE [LARGE SCALE GENOMIC DNA]</scope>
    <source>
        <strain evidence="18">DSM 10146</strain>
    </source>
</reference>
<feature type="transmembrane region" description="Helical" evidence="14">
    <location>
        <begin position="378"/>
        <end position="401"/>
    </location>
</feature>
<dbReference type="STRING" id="282683.SAMN04488105_101155"/>
<name>A0A1G7AH91_9RHOB</name>
<evidence type="ECO:0000259" key="16">
    <source>
        <dbReference type="PROSITE" id="PS50846"/>
    </source>
</evidence>
<dbReference type="OrthoDB" id="9807843at2"/>
<dbReference type="SUPFAM" id="SSF55008">
    <property type="entry name" value="HMA, heavy metal-associated domain"/>
    <property type="match status" value="1"/>
</dbReference>
<evidence type="ECO:0000256" key="8">
    <source>
        <dbReference type="ARBA" id="ARBA00022840"/>
    </source>
</evidence>
<dbReference type="PRINTS" id="PR00119">
    <property type="entry name" value="CATATPASE"/>
</dbReference>
<dbReference type="NCBIfam" id="TIGR01512">
    <property type="entry name" value="ATPase-IB2_Cd"/>
    <property type="match status" value="1"/>
</dbReference>
<dbReference type="SUPFAM" id="SSF56784">
    <property type="entry name" value="HAD-like"/>
    <property type="match status" value="1"/>
</dbReference>
<dbReference type="GO" id="GO:0046872">
    <property type="term" value="F:metal ion binding"/>
    <property type="evidence" value="ECO:0007669"/>
    <property type="project" value="UniProtKB-KW"/>
</dbReference>
<dbReference type="SUPFAM" id="SSF81665">
    <property type="entry name" value="Calcium ATPase, transmembrane domain M"/>
    <property type="match status" value="1"/>
</dbReference>
<dbReference type="InterPro" id="IPR059000">
    <property type="entry name" value="ATPase_P-type_domA"/>
</dbReference>
<dbReference type="SFLD" id="SFLDF00027">
    <property type="entry name" value="p-type_atpase"/>
    <property type="match status" value="1"/>
</dbReference>
<keyword evidence="5 14" id="KW-0812">Transmembrane</keyword>
<dbReference type="PRINTS" id="PR00941">
    <property type="entry name" value="CDATPASE"/>
</dbReference>
<evidence type="ECO:0000256" key="2">
    <source>
        <dbReference type="ARBA" id="ARBA00006024"/>
    </source>
</evidence>
<evidence type="ECO:0000256" key="10">
    <source>
        <dbReference type="ARBA" id="ARBA00022989"/>
    </source>
</evidence>
<dbReference type="InterPro" id="IPR051014">
    <property type="entry name" value="Cation_Transport_ATPase_IB"/>
</dbReference>
<evidence type="ECO:0000256" key="13">
    <source>
        <dbReference type="ARBA" id="ARBA00047308"/>
    </source>
</evidence>
<comment type="similarity">
    <text evidence="2 14">Belongs to the cation transport ATPase (P-type) (TC 3.A.3) family. Type IB subfamily.</text>
</comment>
<keyword evidence="9" id="KW-1278">Translocase</keyword>